<evidence type="ECO:0000313" key="2">
    <source>
        <dbReference type="Proteomes" id="UP000046176"/>
    </source>
</evidence>
<accession>A0A0T7FDG6</accession>
<name>A0A0T7FDG6_NEOGA</name>
<organism evidence="1 2">
    <name type="scientific">Neorhizobium galegae bv. officinalis</name>
    <dbReference type="NCBI Taxonomy" id="323656"/>
    <lineage>
        <taxon>Bacteria</taxon>
        <taxon>Pseudomonadati</taxon>
        <taxon>Pseudomonadota</taxon>
        <taxon>Alphaproteobacteria</taxon>
        <taxon>Hyphomicrobiales</taxon>
        <taxon>Rhizobiaceae</taxon>
        <taxon>Rhizobium/Agrobacterium group</taxon>
        <taxon>Neorhizobium</taxon>
    </lineage>
</organism>
<sequence length="94" mass="10461">MSGVRTKLGQHWHINNDCSLADVPVVRIVEAPKHGRLEIVRQSVFPTSSGKLERCRTVKVMGLVAYYTAKAGYVGEDKFVLRSPYGDGKSQTLR</sequence>
<gene>
    <name evidence="1" type="ORF">NGAL_HAMBI1145_16240</name>
</gene>
<proteinExistence type="predicted"/>
<dbReference type="AlphaFoldDB" id="A0A0T7FDG6"/>
<reference evidence="1 2" key="1">
    <citation type="submission" date="2014-08" db="EMBL/GenBank/DDBJ databases">
        <authorList>
            <person name="Chen Y.-H."/>
        </authorList>
    </citation>
    <scope>NUCLEOTIDE SEQUENCE [LARGE SCALE GENOMIC DNA]</scope>
</reference>
<dbReference type="Proteomes" id="UP000046176">
    <property type="component" value="Unassembled WGS sequence"/>
</dbReference>
<evidence type="ECO:0000313" key="1">
    <source>
        <dbReference type="EMBL" id="CDZ33044.1"/>
    </source>
</evidence>
<dbReference type="EMBL" id="CCRH01000004">
    <property type="protein sequence ID" value="CDZ33044.1"/>
    <property type="molecule type" value="Genomic_DNA"/>
</dbReference>
<protein>
    <submittedName>
        <fullName evidence="1">Uncharacterized protein</fullName>
    </submittedName>
</protein>